<dbReference type="CDD" id="cd00037">
    <property type="entry name" value="CLECT"/>
    <property type="match status" value="1"/>
</dbReference>
<keyword evidence="5" id="KW-1185">Reference proteome</keyword>
<dbReference type="AlphaFoldDB" id="A0AAE1F762"/>
<evidence type="ECO:0000259" key="3">
    <source>
        <dbReference type="PROSITE" id="PS50041"/>
    </source>
</evidence>
<proteinExistence type="predicted"/>
<reference evidence="4" key="1">
    <citation type="submission" date="2023-10" db="EMBL/GenBank/DDBJ databases">
        <title>Genome assemblies of two species of porcelain crab, Petrolisthes cinctipes and Petrolisthes manimaculis (Anomura: Porcellanidae).</title>
        <authorList>
            <person name="Angst P."/>
        </authorList>
    </citation>
    <scope>NUCLEOTIDE SEQUENCE</scope>
    <source>
        <strain evidence="4">PB745_01</strain>
        <tissue evidence="4">Gill</tissue>
    </source>
</reference>
<dbReference type="PROSITE" id="PS50041">
    <property type="entry name" value="C_TYPE_LECTIN_2"/>
    <property type="match status" value="1"/>
</dbReference>
<dbReference type="SUPFAM" id="SSF56436">
    <property type="entry name" value="C-type lectin-like"/>
    <property type="match status" value="1"/>
</dbReference>
<accession>A0AAE1F762</accession>
<keyword evidence="2" id="KW-0812">Transmembrane</keyword>
<feature type="transmembrane region" description="Helical" evidence="2">
    <location>
        <begin position="6"/>
        <end position="30"/>
    </location>
</feature>
<dbReference type="Pfam" id="PF00059">
    <property type="entry name" value="Lectin_C"/>
    <property type="match status" value="1"/>
</dbReference>
<evidence type="ECO:0000313" key="5">
    <source>
        <dbReference type="Proteomes" id="UP001286313"/>
    </source>
</evidence>
<dbReference type="PANTHER" id="PTHR21407:SF1">
    <property type="entry name" value="RE43931P"/>
    <property type="match status" value="1"/>
</dbReference>
<dbReference type="EMBL" id="JAWQEG010003160">
    <property type="protein sequence ID" value="KAK3867648.1"/>
    <property type="molecule type" value="Genomic_DNA"/>
</dbReference>
<organism evidence="4 5">
    <name type="scientific">Petrolisthes cinctipes</name>
    <name type="common">Flat porcelain crab</name>
    <dbReference type="NCBI Taxonomy" id="88211"/>
    <lineage>
        <taxon>Eukaryota</taxon>
        <taxon>Metazoa</taxon>
        <taxon>Ecdysozoa</taxon>
        <taxon>Arthropoda</taxon>
        <taxon>Crustacea</taxon>
        <taxon>Multicrustacea</taxon>
        <taxon>Malacostraca</taxon>
        <taxon>Eumalacostraca</taxon>
        <taxon>Eucarida</taxon>
        <taxon>Decapoda</taxon>
        <taxon>Pleocyemata</taxon>
        <taxon>Anomura</taxon>
        <taxon>Galatheoidea</taxon>
        <taxon>Porcellanidae</taxon>
        <taxon>Petrolisthes</taxon>
    </lineage>
</organism>
<gene>
    <name evidence="4" type="ORF">Pcinc_026905</name>
</gene>
<dbReference type="PANTHER" id="PTHR21407">
    <property type="entry name" value="RE43931P-RELATED"/>
    <property type="match status" value="1"/>
</dbReference>
<comment type="caution">
    <text evidence="4">The sequence shown here is derived from an EMBL/GenBank/DDBJ whole genome shotgun (WGS) entry which is preliminary data.</text>
</comment>
<evidence type="ECO:0000256" key="2">
    <source>
        <dbReference type="SAM" id="Phobius"/>
    </source>
</evidence>
<dbReference type="InterPro" id="IPR016187">
    <property type="entry name" value="CTDL_fold"/>
</dbReference>
<protein>
    <recommendedName>
        <fullName evidence="3">C-type lectin domain-containing protein</fullName>
    </recommendedName>
</protein>
<keyword evidence="2" id="KW-1133">Transmembrane helix</keyword>
<dbReference type="Proteomes" id="UP001286313">
    <property type="component" value="Unassembled WGS sequence"/>
</dbReference>
<dbReference type="PROSITE" id="PS00615">
    <property type="entry name" value="C_TYPE_LECTIN_1"/>
    <property type="match status" value="1"/>
</dbReference>
<keyword evidence="2" id="KW-0472">Membrane</keyword>
<dbReference type="InterPro" id="IPR018378">
    <property type="entry name" value="C-type_lectin_CS"/>
</dbReference>
<keyword evidence="1" id="KW-1015">Disulfide bond</keyword>
<dbReference type="SMART" id="SM00034">
    <property type="entry name" value="CLECT"/>
    <property type="match status" value="1"/>
</dbReference>
<dbReference type="Gene3D" id="3.10.100.10">
    <property type="entry name" value="Mannose-Binding Protein A, subunit A"/>
    <property type="match status" value="1"/>
</dbReference>
<feature type="domain" description="C-type lectin" evidence="3">
    <location>
        <begin position="60"/>
        <end position="192"/>
    </location>
</feature>
<dbReference type="InterPro" id="IPR016186">
    <property type="entry name" value="C-type_lectin-like/link_sf"/>
</dbReference>
<evidence type="ECO:0000313" key="4">
    <source>
        <dbReference type="EMBL" id="KAK3867648.1"/>
    </source>
</evidence>
<dbReference type="InterPro" id="IPR001304">
    <property type="entry name" value="C-type_lectin-like"/>
</dbReference>
<sequence length="203" mass="23594">MEEVKVMVVVVMIILVVLFLVLLVLVVVVAQEGQLWQPEDTHSVNTRYMDRMTAHVDLRHHNSDYHYSWLHDGGTKYDWVGARHYCKGLGQGWYPVGISTYQENQAIKQIIQYTKLKNIWTGGYKKSYNGWMWSNREPFHITDWSRTGHSGRPQPDNDEDDENCLAILNNYYQDGVSWHDVGCGHRKPVICERSGHHSTSRYG</sequence>
<evidence type="ECO:0000256" key="1">
    <source>
        <dbReference type="ARBA" id="ARBA00023157"/>
    </source>
</evidence>
<name>A0AAE1F762_PETCI</name>